<feature type="active site" description="Charge relay system" evidence="3">
    <location>
        <position position="157"/>
    </location>
</feature>
<dbReference type="PIRSF" id="PIRSF001221">
    <property type="entry name" value="Amidase_fungi"/>
    <property type="match status" value="1"/>
</dbReference>
<accession>A0AA39H8P0</accession>
<dbReference type="GO" id="GO:0004040">
    <property type="term" value="F:amidase activity"/>
    <property type="evidence" value="ECO:0007669"/>
    <property type="project" value="TreeGrafter"/>
</dbReference>
<dbReference type="InterPro" id="IPR036928">
    <property type="entry name" value="AS_sf"/>
</dbReference>
<gene>
    <name evidence="5" type="ORF">QR680_003446</name>
</gene>
<dbReference type="SUPFAM" id="SSF75304">
    <property type="entry name" value="Amidase signature (AS) enzymes"/>
    <property type="match status" value="1"/>
</dbReference>
<comment type="caution">
    <text evidence="5">The sequence shown here is derived from an EMBL/GenBank/DDBJ whole genome shotgun (WGS) entry which is preliminary data.</text>
</comment>
<evidence type="ECO:0000259" key="4">
    <source>
        <dbReference type="Pfam" id="PF01425"/>
    </source>
</evidence>
<dbReference type="PANTHER" id="PTHR45847">
    <property type="entry name" value="FATTY ACID AMIDE HYDROLASE"/>
    <property type="match status" value="1"/>
</dbReference>
<dbReference type="AlphaFoldDB" id="A0AA39H8P0"/>
<dbReference type="GO" id="GO:0017064">
    <property type="term" value="F:fatty acid amide hydrolase activity"/>
    <property type="evidence" value="ECO:0007669"/>
    <property type="project" value="TreeGrafter"/>
</dbReference>
<dbReference type="Proteomes" id="UP001175271">
    <property type="component" value="Unassembled WGS sequence"/>
</dbReference>
<dbReference type="FunFam" id="3.90.1300.10:FF:000003">
    <property type="entry name" value="Amidase signature enzyme"/>
    <property type="match status" value="1"/>
</dbReference>
<feature type="active site" description="Charge relay system" evidence="3">
    <location>
        <position position="232"/>
    </location>
</feature>
<dbReference type="InterPro" id="IPR052096">
    <property type="entry name" value="Endocannabinoid_amidase"/>
</dbReference>
<evidence type="ECO:0000256" key="1">
    <source>
        <dbReference type="ARBA" id="ARBA00009199"/>
    </source>
</evidence>
<protein>
    <recommendedName>
        <fullName evidence="4">Amidase domain-containing protein</fullName>
    </recommendedName>
</protein>
<dbReference type="Gene3D" id="3.90.1300.10">
    <property type="entry name" value="Amidase signature (AS) domain"/>
    <property type="match status" value="1"/>
</dbReference>
<reference evidence="5" key="1">
    <citation type="submission" date="2023-06" db="EMBL/GenBank/DDBJ databases">
        <title>Genomic analysis of the entomopathogenic nematode Steinernema hermaphroditum.</title>
        <authorList>
            <person name="Schwarz E.M."/>
            <person name="Heppert J.K."/>
            <person name="Baniya A."/>
            <person name="Schwartz H.T."/>
            <person name="Tan C.-H."/>
            <person name="Antoshechkin I."/>
            <person name="Sternberg P.W."/>
            <person name="Goodrich-Blair H."/>
            <person name="Dillman A.R."/>
        </authorList>
    </citation>
    <scope>NUCLEOTIDE SEQUENCE</scope>
    <source>
        <strain evidence="5">PS9179</strain>
        <tissue evidence="5">Whole animal</tissue>
    </source>
</reference>
<dbReference type="InterPro" id="IPR023631">
    <property type="entry name" value="Amidase_dom"/>
</dbReference>
<evidence type="ECO:0000256" key="2">
    <source>
        <dbReference type="ARBA" id="ARBA00022801"/>
    </source>
</evidence>
<evidence type="ECO:0000256" key="3">
    <source>
        <dbReference type="PIRSR" id="PIRSR001221-1"/>
    </source>
</evidence>
<keyword evidence="2" id="KW-0378">Hydrolase</keyword>
<dbReference type="Pfam" id="PF01425">
    <property type="entry name" value="Amidase"/>
    <property type="match status" value="1"/>
</dbReference>
<keyword evidence="6" id="KW-1185">Reference proteome</keyword>
<proteinExistence type="inferred from homology"/>
<evidence type="ECO:0000313" key="5">
    <source>
        <dbReference type="EMBL" id="KAK0400303.1"/>
    </source>
</evidence>
<feature type="domain" description="Amidase" evidence="4">
    <location>
        <begin position="104"/>
        <end position="579"/>
    </location>
</feature>
<dbReference type="GO" id="GO:0009062">
    <property type="term" value="P:fatty acid catabolic process"/>
    <property type="evidence" value="ECO:0007669"/>
    <property type="project" value="TreeGrafter"/>
</dbReference>
<organism evidence="5 6">
    <name type="scientific">Steinernema hermaphroditum</name>
    <dbReference type="NCBI Taxonomy" id="289476"/>
    <lineage>
        <taxon>Eukaryota</taxon>
        <taxon>Metazoa</taxon>
        <taxon>Ecdysozoa</taxon>
        <taxon>Nematoda</taxon>
        <taxon>Chromadorea</taxon>
        <taxon>Rhabditida</taxon>
        <taxon>Tylenchina</taxon>
        <taxon>Panagrolaimomorpha</taxon>
        <taxon>Strongyloidoidea</taxon>
        <taxon>Steinernematidae</taxon>
        <taxon>Steinernema</taxon>
    </lineage>
</organism>
<dbReference type="InterPro" id="IPR020556">
    <property type="entry name" value="Amidase_CS"/>
</dbReference>
<comment type="similarity">
    <text evidence="1">Belongs to the amidase family.</text>
</comment>
<dbReference type="PROSITE" id="PS00571">
    <property type="entry name" value="AMIDASES"/>
    <property type="match status" value="1"/>
</dbReference>
<feature type="active site" description="Acyl-ester intermediate" evidence="3">
    <location>
        <position position="256"/>
    </location>
</feature>
<dbReference type="PANTHER" id="PTHR45847:SF6">
    <property type="entry name" value="FATTY ACID AMIDE HYDROLASE"/>
    <property type="match status" value="1"/>
</dbReference>
<evidence type="ECO:0000313" key="6">
    <source>
        <dbReference type="Proteomes" id="UP001175271"/>
    </source>
</evidence>
<name>A0AA39H8P0_9BILA</name>
<dbReference type="EMBL" id="JAUCMV010000005">
    <property type="protein sequence ID" value="KAK0400303.1"/>
    <property type="molecule type" value="Genomic_DNA"/>
</dbReference>
<sequence>MGNSVSFPFGETLEDSPEGQLISATFLFVVFLFIYKFLVVKLWGCSSTNKALIANNAEFKKTRFAKVREIADKLDETTAKAIVSHDFQTLRQKLQDGEITAVQALQAYWRTALDINAEINCIIDVIIEAYDYAVDLDNQYPYGSEKPAFFGIPFSVKGNFYMRNYECTLGLAKFIGQPKTSECSMVTYLRSEGANPFVITNVPQALLSFVCSNSIYGTTGNPYNNERTPGGSSGGEAALIAAGGAPFGIGSDLAGSLRIPATMCGIVSLKPSEGRLVVTNTHGGVPGRGRLGLSYGFFTRSVDEQIYLLNNILSSESYVEISRKTAPIPFRHSIVNHKRKLKIGYFVDDGFLKPVPACARVVTETVEKLKEAGHELVVFKIPNSSQMAELFYKNLMPDGGEYIKGLFANDVIDIYMKNFVNLLKIPTFVRFIASYLVMPISPQLALLCRSYVSTLSDLRKNQEETDYYYETFSKEWRAKGLDALVCPSFPVPSVPHEYPSHLGACAVSTGLFNMLDYTAGVVPTGKVTEEDDARLLDENAWSVGYNIVLKKMREAATNSMGMPLGVQIVTPPYCDEQCLSLMREVEELWNTN</sequence>